<dbReference type="Proteomes" id="UP000649739">
    <property type="component" value="Unassembled WGS sequence"/>
</dbReference>
<feature type="region of interest" description="Disordered" evidence="1">
    <location>
        <begin position="24"/>
        <end position="49"/>
    </location>
</feature>
<reference evidence="3" key="2">
    <citation type="submission" date="2020-09" db="EMBL/GenBank/DDBJ databases">
        <authorList>
            <person name="Sun Q."/>
            <person name="Ohkuma M."/>
        </authorList>
    </citation>
    <scope>NUCLEOTIDE SEQUENCE</scope>
    <source>
        <strain evidence="3">JCM 3090</strain>
    </source>
</reference>
<keyword evidence="4" id="KW-1185">Reference proteome</keyword>
<organism evidence="3 4">
    <name type="scientific">Pilimelia anulata</name>
    <dbReference type="NCBI Taxonomy" id="53371"/>
    <lineage>
        <taxon>Bacteria</taxon>
        <taxon>Bacillati</taxon>
        <taxon>Actinomycetota</taxon>
        <taxon>Actinomycetes</taxon>
        <taxon>Micromonosporales</taxon>
        <taxon>Micromonosporaceae</taxon>
        <taxon>Pilimelia</taxon>
    </lineage>
</organism>
<evidence type="ECO:0000313" key="4">
    <source>
        <dbReference type="Proteomes" id="UP000649739"/>
    </source>
</evidence>
<dbReference type="PROSITE" id="PS51257">
    <property type="entry name" value="PROKAR_LIPOPROTEIN"/>
    <property type="match status" value="1"/>
</dbReference>
<feature type="signal peptide" evidence="2">
    <location>
        <begin position="1"/>
        <end position="21"/>
    </location>
</feature>
<comment type="caution">
    <text evidence="3">The sequence shown here is derived from an EMBL/GenBank/DDBJ whole genome shotgun (WGS) entry which is preliminary data.</text>
</comment>
<keyword evidence="2" id="KW-0732">Signal</keyword>
<protein>
    <submittedName>
        <fullName evidence="3">Uncharacterized protein</fullName>
    </submittedName>
</protein>
<dbReference type="EMBL" id="BMQB01000011">
    <property type="protein sequence ID" value="GGK07193.1"/>
    <property type="molecule type" value="Genomic_DNA"/>
</dbReference>
<evidence type="ECO:0000313" key="3">
    <source>
        <dbReference type="EMBL" id="GGK07193.1"/>
    </source>
</evidence>
<feature type="chain" id="PRO_5035304418" evidence="2">
    <location>
        <begin position="22"/>
        <end position="49"/>
    </location>
</feature>
<dbReference type="AlphaFoldDB" id="A0A8J3BFN2"/>
<proteinExistence type="predicted"/>
<gene>
    <name evidence="3" type="ORF">GCM10010123_41280</name>
</gene>
<evidence type="ECO:0000256" key="2">
    <source>
        <dbReference type="SAM" id="SignalP"/>
    </source>
</evidence>
<sequence>MANKERIIGVCLIVGAGVALACTKTAGSTPEPRPPAPAVRTDPTTPAGR</sequence>
<dbReference type="RefSeq" id="WP_189171859.1">
    <property type="nucleotide sequence ID" value="NZ_BMQB01000011.1"/>
</dbReference>
<reference evidence="3" key="1">
    <citation type="journal article" date="2014" name="Int. J. Syst. Evol. Microbiol.">
        <title>Complete genome sequence of Corynebacterium casei LMG S-19264T (=DSM 44701T), isolated from a smear-ripened cheese.</title>
        <authorList>
            <consortium name="US DOE Joint Genome Institute (JGI-PGF)"/>
            <person name="Walter F."/>
            <person name="Albersmeier A."/>
            <person name="Kalinowski J."/>
            <person name="Ruckert C."/>
        </authorList>
    </citation>
    <scope>NUCLEOTIDE SEQUENCE</scope>
    <source>
        <strain evidence="3">JCM 3090</strain>
    </source>
</reference>
<name>A0A8J3BFN2_9ACTN</name>
<accession>A0A8J3BFN2</accession>
<evidence type="ECO:0000256" key="1">
    <source>
        <dbReference type="SAM" id="MobiDB-lite"/>
    </source>
</evidence>